<dbReference type="AlphaFoldDB" id="A0A8H6U0K2"/>
<name>A0A8H6U0K2_9AGAR</name>
<accession>A0A8H6U0K2</accession>
<sequence>MATLILLFLRLSLCCAAFSWPRQNTAKNPPVNDSPEEELVGLLASHDALENYYRFRPDCFRRVAAKIRLRCGELEMNEDERVRAAISMTLCELATATHHSLPLNVHLSLWIQKRQVLLRFRDNA</sequence>
<keyword evidence="1" id="KW-0732">Signal</keyword>
<feature type="chain" id="PRO_5034334559" evidence="1">
    <location>
        <begin position="17"/>
        <end position="124"/>
    </location>
</feature>
<protein>
    <submittedName>
        <fullName evidence="2">RING finger protein</fullName>
    </submittedName>
</protein>
<reference evidence="2" key="1">
    <citation type="submission" date="2020-05" db="EMBL/GenBank/DDBJ databases">
        <title>Mycena genomes resolve the evolution of fungal bioluminescence.</title>
        <authorList>
            <person name="Tsai I.J."/>
        </authorList>
    </citation>
    <scope>NUCLEOTIDE SEQUENCE</scope>
    <source>
        <strain evidence="2">CCC161011</strain>
    </source>
</reference>
<dbReference type="Proteomes" id="UP000620124">
    <property type="component" value="Unassembled WGS sequence"/>
</dbReference>
<comment type="caution">
    <text evidence="2">The sequence shown here is derived from an EMBL/GenBank/DDBJ whole genome shotgun (WGS) entry which is preliminary data.</text>
</comment>
<feature type="signal peptide" evidence="1">
    <location>
        <begin position="1"/>
        <end position="16"/>
    </location>
</feature>
<dbReference type="OrthoDB" id="5311848at2759"/>
<keyword evidence="3" id="KW-1185">Reference proteome</keyword>
<gene>
    <name evidence="2" type="ORF">MVEN_02620700</name>
</gene>
<evidence type="ECO:0000313" key="3">
    <source>
        <dbReference type="Proteomes" id="UP000620124"/>
    </source>
</evidence>
<evidence type="ECO:0000256" key="1">
    <source>
        <dbReference type="SAM" id="SignalP"/>
    </source>
</evidence>
<organism evidence="2 3">
    <name type="scientific">Mycena venus</name>
    <dbReference type="NCBI Taxonomy" id="2733690"/>
    <lineage>
        <taxon>Eukaryota</taxon>
        <taxon>Fungi</taxon>
        <taxon>Dikarya</taxon>
        <taxon>Basidiomycota</taxon>
        <taxon>Agaricomycotina</taxon>
        <taxon>Agaricomycetes</taxon>
        <taxon>Agaricomycetidae</taxon>
        <taxon>Agaricales</taxon>
        <taxon>Marasmiineae</taxon>
        <taxon>Mycenaceae</taxon>
        <taxon>Mycena</taxon>
    </lineage>
</organism>
<dbReference type="EMBL" id="JACAZI010000049">
    <property type="protein sequence ID" value="KAF7326344.1"/>
    <property type="molecule type" value="Genomic_DNA"/>
</dbReference>
<proteinExistence type="predicted"/>
<evidence type="ECO:0000313" key="2">
    <source>
        <dbReference type="EMBL" id="KAF7326344.1"/>
    </source>
</evidence>